<keyword evidence="10" id="KW-1185">Reference proteome</keyword>
<organism evidence="9 10">
    <name type="scientific">Amnibacterium soli</name>
    <dbReference type="NCBI Taxonomy" id="1282736"/>
    <lineage>
        <taxon>Bacteria</taxon>
        <taxon>Bacillati</taxon>
        <taxon>Actinomycetota</taxon>
        <taxon>Actinomycetes</taxon>
        <taxon>Micrococcales</taxon>
        <taxon>Microbacteriaceae</taxon>
        <taxon>Amnibacterium</taxon>
    </lineage>
</organism>
<evidence type="ECO:0000256" key="5">
    <source>
        <dbReference type="ARBA" id="ARBA00022989"/>
    </source>
</evidence>
<evidence type="ECO:0000256" key="6">
    <source>
        <dbReference type="ARBA" id="ARBA00023136"/>
    </source>
</evidence>
<keyword evidence="5 7" id="KW-1133">Transmembrane helix</keyword>
<keyword evidence="3" id="KW-1003">Cell membrane</keyword>
<keyword evidence="6 7" id="KW-0472">Membrane</keyword>
<feature type="transmembrane region" description="Helical" evidence="7">
    <location>
        <begin position="85"/>
        <end position="110"/>
    </location>
</feature>
<sequence>MRRPFPLPPGRTARRRTLAPTTKERHLDAWLTALLEGLTTLGAWRYLVAFVGMFCETSLFLGLLIPGDTVVLLTATAGRGAFEWASLVLAVVAGSLAGETVGFVIGRVFGPRLIASRLGKRIGERHVLRAERWLDRRGGLAILLSRFLPVMHALIPVTVGASHYPYRRFLAWTAPACVLWAALYVSVGQAAGSSYRALAQELHFAGWLVLGGVVVFFLVVWLGKKLLHRLERP</sequence>
<dbReference type="PANTHER" id="PTHR42709:SF6">
    <property type="entry name" value="UNDECAPRENYL PHOSPHATE TRANSPORTER A"/>
    <property type="match status" value="1"/>
</dbReference>
<comment type="similarity">
    <text evidence="2">Belongs to the DedA family.</text>
</comment>
<dbReference type="Pfam" id="PF09335">
    <property type="entry name" value="VTT_dom"/>
    <property type="match status" value="1"/>
</dbReference>
<feature type="domain" description="VTT" evidence="8">
    <location>
        <begin position="73"/>
        <end position="189"/>
    </location>
</feature>
<evidence type="ECO:0000256" key="7">
    <source>
        <dbReference type="SAM" id="Phobius"/>
    </source>
</evidence>
<feature type="transmembrane region" description="Helical" evidence="7">
    <location>
        <begin position="169"/>
        <end position="192"/>
    </location>
</feature>
<comment type="subcellular location">
    <subcellularLocation>
        <location evidence="1">Cell membrane</location>
        <topology evidence="1">Multi-pass membrane protein</topology>
    </subcellularLocation>
</comment>
<reference evidence="10" key="1">
    <citation type="journal article" date="2019" name="Int. J. Syst. Evol. Microbiol.">
        <title>The Global Catalogue of Microorganisms (GCM) 10K type strain sequencing project: providing services to taxonomists for standard genome sequencing and annotation.</title>
        <authorList>
            <consortium name="The Broad Institute Genomics Platform"/>
            <consortium name="The Broad Institute Genome Sequencing Center for Infectious Disease"/>
            <person name="Wu L."/>
            <person name="Ma J."/>
        </authorList>
    </citation>
    <scope>NUCLEOTIDE SEQUENCE [LARGE SCALE GENOMIC DNA]</scope>
    <source>
        <strain evidence="10">JCM 19015</strain>
    </source>
</reference>
<evidence type="ECO:0000259" key="8">
    <source>
        <dbReference type="Pfam" id="PF09335"/>
    </source>
</evidence>
<accession>A0ABP8Z2U6</accession>
<dbReference type="InterPro" id="IPR051311">
    <property type="entry name" value="DedA_domain"/>
</dbReference>
<dbReference type="InterPro" id="IPR032816">
    <property type="entry name" value="VTT_dom"/>
</dbReference>
<evidence type="ECO:0000313" key="10">
    <source>
        <dbReference type="Proteomes" id="UP001500121"/>
    </source>
</evidence>
<comment type="caution">
    <text evidence="9">The sequence shown here is derived from an EMBL/GenBank/DDBJ whole genome shotgun (WGS) entry which is preliminary data.</text>
</comment>
<proteinExistence type="inferred from homology"/>
<feature type="transmembrane region" description="Helical" evidence="7">
    <location>
        <begin position="46"/>
        <end position="65"/>
    </location>
</feature>
<evidence type="ECO:0000313" key="9">
    <source>
        <dbReference type="EMBL" id="GAA4744850.1"/>
    </source>
</evidence>
<feature type="transmembrane region" description="Helical" evidence="7">
    <location>
        <begin position="138"/>
        <end position="157"/>
    </location>
</feature>
<dbReference type="Proteomes" id="UP001500121">
    <property type="component" value="Unassembled WGS sequence"/>
</dbReference>
<feature type="transmembrane region" description="Helical" evidence="7">
    <location>
        <begin position="204"/>
        <end position="223"/>
    </location>
</feature>
<evidence type="ECO:0000256" key="4">
    <source>
        <dbReference type="ARBA" id="ARBA00022692"/>
    </source>
</evidence>
<evidence type="ECO:0000256" key="2">
    <source>
        <dbReference type="ARBA" id="ARBA00010792"/>
    </source>
</evidence>
<protein>
    <recommendedName>
        <fullName evidence="8">VTT domain-containing protein</fullName>
    </recommendedName>
</protein>
<gene>
    <name evidence="9" type="ORF">GCM10025783_15770</name>
</gene>
<dbReference type="RefSeq" id="WP_345480525.1">
    <property type="nucleotide sequence ID" value="NZ_BAABLP010000002.1"/>
</dbReference>
<evidence type="ECO:0000256" key="3">
    <source>
        <dbReference type="ARBA" id="ARBA00022475"/>
    </source>
</evidence>
<evidence type="ECO:0000256" key="1">
    <source>
        <dbReference type="ARBA" id="ARBA00004651"/>
    </source>
</evidence>
<dbReference type="PANTHER" id="PTHR42709">
    <property type="entry name" value="ALKALINE PHOSPHATASE LIKE PROTEIN"/>
    <property type="match status" value="1"/>
</dbReference>
<name>A0ABP8Z2U6_9MICO</name>
<keyword evidence="4 7" id="KW-0812">Transmembrane</keyword>
<dbReference type="EMBL" id="BAABLP010000002">
    <property type="protein sequence ID" value="GAA4744850.1"/>
    <property type="molecule type" value="Genomic_DNA"/>
</dbReference>